<dbReference type="RefSeq" id="WP_070078838.1">
    <property type="nucleotide sequence ID" value="NZ_CP017415.1"/>
</dbReference>
<sequence length="132" mass="14444">MNQALRHYQQVGLEGSVADASPHTLIRLLMQGGLDNIARAKGALSRGDYGLKAQLIVDSIRIIDGLRVYLDHDQGGELARNLEALYDYMSRRLVEANAQNDTRLLDEVAALLVEVKSGWDAISPTKGVRAST</sequence>
<dbReference type="AlphaFoldDB" id="A0A1D8IPP3"/>
<dbReference type="Gene3D" id="1.20.120.340">
    <property type="entry name" value="Flagellar protein FliS"/>
    <property type="match status" value="1"/>
</dbReference>
<evidence type="ECO:0000313" key="8">
    <source>
        <dbReference type="Proteomes" id="UP000095401"/>
    </source>
</evidence>
<keyword evidence="3 6" id="KW-0963">Cytoplasm</keyword>
<keyword evidence="7" id="KW-0282">Flagellum</keyword>
<dbReference type="PANTHER" id="PTHR34773">
    <property type="entry name" value="FLAGELLAR SECRETION CHAPERONE FLIS"/>
    <property type="match status" value="1"/>
</dbReference>
<dbReference type="GO" id="GO:0005829">
    <property type="term" value="C:cytosol"/>
    <property type="evidence" value="ECO:0007669"/>
    <property type="project" value="UniProtKB-SubCell"/>
</dbReference>
<keyword evidence="4 6" id="KW-1005">Bacterial flagellum biogenesis</keyword>
<keyword evidence="8" id="KW-1185">Reference proteome</keyword>
<keyword evidence="5" id="KW-0143">Chaperone</keyword>
<dbReference type="InterPro" id="IPR036584">
    <property type="entry name" value="FliS_sf"/>
</dbReference>
<evidence type="ECO:0000256" key="1">
    <source>
        <dbReference type="ARBA" id="ARBA00004514"/>
    </source>
</evidence>
<proteinExistence type="inferred from homology"/>
<organism evidence="7 8">
    <name type="scientific">Acidihalobacter yilgarnensis</name>
    <dbReference type="NCBI Taxonomy" id="2819280"/>
    <lineage>
        <taxon>Bacteria</taxon>
        <taxon>Pseudomonadati</taxon>
        <taxon>Pseudomonadota</taxon>
        <taxon>Gammaproteobacteria</taxon>
        <taxon>Chromatiales</taxon>
        <taxon>Ectothiorhodospiraceae</taxon>
        <taxon>Acidihalobacter</taxon>
    </lineage>
</organism>
<dbReference type="NCBIfam" id="TIGR00208">
    <property type="entry name" value="fliS"/>
    <property type="match status" value="1"/>
</dbReference>
<dbReference type="EMBL" id="CP017415">
    <property type="protein sequence ID" value="AOU98478.1"/>
    <property type="molecule type" value="Genomic_DNA"/>
</dbReference>
<dbReference type="CDD" id="cd16098">
    <property type="entry name" value="FliS"/>
    <property type="match status" value="1"/>
</dbReference>
<gene>
    <name evidence="7" type="ORF">BI364_11400</name>
</gene>
<dbReference type="Pfam" id="PF02561">
    <property type="entry name" value="FliS"/>
    <property type="match status" value="1"/>
</dbReference>
<dbReference type="InterPro" id="IPR003713">
    <property type="entry name" value="FliS"/>
</dbReference>
<evidence type="ECO:0000313" key="7">
    <source>
        <dbReference type="EMBL" id="AOU98478.1"/>
    </source>
</evidence>
<evidence type="ECO:0000256" key="5">
    <source>
        <dbReference type="ARBA" id="ARBA00023186"/>
    </source>
</evidence>
<comment type="similarity">
    <text evidence="2 6">Belongs to the FliS family.</text>
</comment>
<dbReference type="PANTHER" id="PTHR34773:SF1">
    <property type="entry name" value="FLAGELLAR SECRETION CHAPERONE FLIS"/>
    <property type="match status" value="1"/>
</dbReference>
<dbReference type="SUPFAM" id="SSF101116">
    <property type="entry name" value="Flagellar export chaperone FliS"/>
    <property type="match status" value="1"/>
</dbReference>
<dbReference type="GO" id="GO:0044780">
    <property type="term" value="P:bacterial-type flagellum assembly"/>
    <property type="evidence" value="ECO:0007669"/>
    <property type="project" value="InterPro"/>
</dbReference>
<keyword evidence="7" id="KW-0966">Cell projection</keyword>
<dbReference type="KEGG" id="aprs:BI364_11400"/>
<dbReference type="Proteomes" id="UP000095401">
    <property type="component" value="Chromosome"/>
</dbReference>
<dbReference type="GO" id="GO:0071973">
    <property type="term" value="P:bacterial-type flagellum-dependent cell motility"/>
    <property type="evidence" value="ECO:0007669"/>
    <property type="project" value="TreeGrafter"/>
</dbReference>
<dbReference type="PIRSF" id="PIRSF039090">
    <property type="entry name" value="Flis"/>
    <property type="match status" value="1"/>
</dbReference>
<evidence type="ECO:0000256" key="4">
    <source>
        <dbReference type="ARBA" id="ARBA00022795"/>
    </source>
</evidence>
<evidence type="ECO:0000256" key="2">
    <source>
        <dbReference type="ARBA" id="ARBA00008787"/>
    </source>
</evidence>
<comment type="subcellular location">
    <subcellularLocation>
        <location evidence="1 6">Cytoplasm</location>
        <location evidence="1 6">Cytosol</location>
    </subcellularLocation>
</comment>
<accession>A0A1D8IPP3</accession>
<keyword evidence="7" id="KW-0969">Cilium</keyword>
<name>A0A1D8IPP3_9GAMM</name>
<evidence type="ECO:0000256" key="3">
    <source>
        <dbReference type="ARBA" id="ARBA00022490"/>
    </source>
</evidence>
<evidence type="ECO:0000256" key="6">
    <source>
        <dbReference type="PIRNR" id="PIRNR039090"/>
    </source>
</evidence>
<reference evidence="8" key="1">
    <citation type="submission" date="2016-09" db="EMBL/GenBank/DDBJ databases">
        <title>Acidihalobacter prosperus F5.</title>
        <authorList>
            <person name="Khaleque H.N."/>
            <person name="Ramsay J.P."/>
            <person name="Kaksonen A.H."/>
            <person name="Boxall N.J."/>
            <person name="Watkin E.L.J."/>
        </authorList>
    </citation>
    <scope>NUCLEOTIDE SEQUENCE [LARGE SCALE GENOMIC DNA]</scope>
    <source>
        <strain evidence="8">F5</strain>
    </source>
</reference>
<protein>
    <recommendedName>
        <fullName evidence="6">Flagellar secretion chaperone FliS</fullName>
    </recommendedName>
</protein>